<proteinExistence type="predicted"/>
<dbReference type="OrthoDB" id="9022633at2"/>
<accession>A0A1V2W2Q7</accession>
<gene>
    <name evidence="1" type="ORF">A8E72_17765</name>
</gene>
<comment type="caution">
    <text evidence="1">The sequence shown here is derived from an EMBL/GenBank/DDBJ whole genome shotgun (WGS) entry which is preliminary data.</text>
</comment>
<evidence type="ECO:0000313" key="1">
    <source>
        <dbReference type="EMBL" id="ONU84687.1"/>
    </source>
</evidence>
<reference evidence="1 2" key="1">
    <citation type="submission" date="2016-08" db="EMBL/GenBank/DDBJ databases">
        <authorList>
            <person name="Seilhamer J.J."/>
        </authorList>
    </citation>
    <scope>NUCLEOTIDE SEQUENCE [LARGE SCALE GENOMIC DNA]</scope>
    <source>
        <strain evidence="1 2">VC14762</strain>
    </source>
</reference>
<sequence>MDNRAESARTSCAITVDVNWATRHCCAAARKLLNSNVCARTACATGYGFANTLIYQRKPELSTELCVLC</sequence>
<evidence type="ECO:0000313" key="2">
    <source>
        <dbReference type="Proteomes" id="UP000188543"/>
    </source>
</evidence>
<dbReference type="Proteomes" id="UP000188543">
    <property type="component" value="Unassembled WGS sequence"/>
</dbReference>
<protein>
    <submittedName>
        <fullName evidence="1">Uncharacterized protein</fullName>
    </submittedName>
</protein>
<dbReference type="EMBL" id="MUTJ01000055">
    <property type="protein sequence ID" value="ONU84687.1"/>
    <property type="molecule type" value="Genomic_DNA"/>
</dbReference>
<name>A0A1V2W2Q7_9BURK</name>
<organism evidence="1 2">
    <name type="scientific">Burkholderia cenocepacia</name>
    <dbReference type="NCBI Taxonomy" id="95486"/>
    <lineage>
        <taxon>Bacteria</taxon>
        <taxon>Pseudomonadati</taxon>
        <taxon>Pseudomonadota</taxon>
        <taxon>Betaproteobacteria</taxon>
        <taxon>Burkholderiales</taxon>
        <taxon>Burkholderiaceae</taxon>
        <taxon>Burkholderia</taxon>
        <taxon>Burkholderia cepacia complex</taxon>
    </lineage>
</organism>
<dbReference type="AlphaFoldDB" id="A0A1V2W2Q7"/>